<comment type="caution">
    <text evidence="1">The sequence shown here is derived from an EMBL/GenBank/DDBJ whole genome shotgun (WGS) entry which is preliminary data.</text>
</comment>
<dbReference type="RefSeq" id="WP_194141078.1">
    <property type="nucleotide sequence ID" value="NZ_PRDM01000006.1"/>
</dbReference>
<organism evidence="1 2">
    <name type="scientific">Flavobacterium hungaricum</name>
    <dbReference type="NCBI Taxonomy" id="2082725"/>
    <lineage>
        <taxon>Bacteria</taxon>
        <taxon>Pseudomonadati</taxon>
        <taxon>Bacteroidota</taxon>
        <taxon>Flavobacteriia</taxon>
        <taxon>Flavobacteriales</taxon>
        <taxon>Flavobacteriaceae</taxon>
        <taxon>Flavobacterium</taxon>
    </lineage>
</organism>
<gene>
    <name evidence="1" type="ORF">C4F50_23825</name>
</gene>
<reference evidence="1 2" key="1">
    <citation type="submission" date="2018-07" db="EMBL/GenBank/DDBJ databases">
        <title>Genome assembly of strain KB82.</title>
        <authorList>
            <person name="Kukolya J."/>
            <person name="Horvath B."/>
            <person name="Nagy I."/>
            <person name="Toth A."/>
        </authorList>
    </citation>
    <scope>NUCLEOTIDE SEQUENCE [LARGE SCALE GENOMIC DNA]</scope>
    <source>
        <strain evidence="1 2">Kb82</strain>
    </source>
</reference>
<evidence type="ECO:0000313" key="2">
    <source>
        <dbReference type="Proteomes" id="UP000640614"/>
    </source>
</evidence>
<sequence>MDDSVYIVKAISKECTYFIFRDNGDEVTITQNDIGNIKTSHKLTFKEVEFLREEYAFFFKPNLKS</sequence>
<keyword evidence="2" id="KW-1185">Reference proteome</keyword>
<name>A0ABR9TTJ4_9FLAO</name>
<proteinExistence type="predicted"/>
<protein>
    <submittedName>
        <fullName evidence="1">Uncharacterized protein</fullName>
    </submittedName>
</protein>
<accession>A0ABR9TTJ4</accession>
<evidence type="ECO:0000313" key="1">
    <source>
        <dbReference type="EMBL" id="MBE8727957.1"/>
    </source>
</evidence>
<dbReference type="Proteomes" id="UP000640614">
    <property type="component" value="Unassembled WGS sequence"/>
</dbReference>
<dbReference type="EMBL" id="PRDM01000006">
    <property type="protein sequence ID" value="MBE8727957.1"/>
    <property type="molecule type" value="Genomic_DNA"/>
</dbReference>